<name>A0A2I0KNP0_PUNGR</name>
<sequence>MEAVDQVVEAPVVAGGGMVEEAALEVVVRKGHMEAVDRVAEDQVAEDPAEGDGGGGDEALFVLNCDDREGTECGEGRDPLVI</sequence>
<proteinExistence type="predicted"/>
<evidence type="ECO:0000313" key="1">
    <source>
        <dbReference type="EMBL" id="PKI69950.1"/>
    </source>
</evidence>
<gene>
    <name evidence="1" type="ORF">CRG98_009825</name>
</gene>
<dbReference type="Proteomes" id="UP000233551">
    <property type="component" value="Unassembled WGS sequence"/>
</dbReference>
<reference evidence="1 2" key="1">
    <citation type="submission" date="2017-11" db="EMBL/GenBank/DDBJ databases">
        <title>De-novo sequencing of pomegranate (Punica granatum L.) genome.</title>
        <authorList>
            <person name="Akparov Z."/>
            <person name="Amiraslanov A."/>
            <person name="Hajiyeva S."/>
            <person name="Abbasov M."/>
            <person name="Kaur K."/>
            <person name="Hamwieh A."/>
            <person name="Solovyev V."/>
            <person name="Salamov A."/>
            <person name="Braich B."/>
            <person name="Kosarev P."/>
            <person name="Mahmoud A."/>
            <person name="Hajiyev E."/>
            <person name="Babayeva S."/>
            <person name="Izzatullayeva V."/>
            <person name="Mammadov A."/>
            <person name="Mammadov A."/>
            <person name="Sharifova S."/>
            <person name="Ojaghi J."/>
            <person name="Eynullazada K."/>
            <person name="Bayramov B."/>
            <person name="Abdulazimova A."/>
            <person name="Shahmuradov I."/>
        </authorList>
    </citation>
    <scope>NUCLEOTIDE SEQUENCE [LARGE SCALE GENOMIC DNA]</scope>
    <source>
        <strain evidence="2">cv. AG2017</strain>
        <tissue evidence="1">Leaf</tissue>
    </source>
</reference>
<dbReference type="EMBL" id="PGOL01000479">
    <property type="protein sequence ID" value="PKI69950.1"/>
    <property type="molecule type" value="Genomic_DNA"/>
</dbReference>
<protein>
    <submittedName>
        <fullName evidence="1">Uncharacterized protein</fullName>
    </submittedName>
</protein>
<accession>A0A2I0KNP0</accession>
<comment type="caution">
    <text evidence="1">The sequence shown here is derived from an EMBL/GenBank/DDBJ whole genome shotgun (WGS) entry which is preliminary data.</text>
</comment>
<keyword evidence="2" id="KW-1185">Reference proteome</keyword>
<dbReference type="AlphaFoldDB" id="A0A2I0KNP0"/>
<organism evidence="1 2">
    <name type="scientific">Punica granatum</name>
    <name type="common">Pomegranate</name>
    <dbReference type="NCBI Taxonomy" id="22663"/>
    <lineage>
        <taxon>Eukaryota</taxon>
        <taxon>Viridiplantae</taxon>
        <taxon>Streptophyta</taxon>
        <taxon>Embryophyta</taxon>
        <taxon>Tracheophyta</taxon>
        <taxon>Spermatophyta</taxon>
        <taxon>Magnoliopsida</taxon>
        <taxon>eudicotyledons</taxon>
        <taxon>Gunneridae</taxon>
        <taxon>Pentapetalae</taxon>
        <taxon>rosids</taxon>
        <taxon>malvids</taxon>
        <taxon>Myrtales</taxon>
        <taxon>Lythraceae</taxon>
        <taxon>Punica</taxon>
    </lineage>
</organism>
<evidence type="ECO:0000313" key="2">
    <source>
        <dbReference type="Proteomes" id="UP000233551"/>
    </source>
</evidence>